<organism evidence="2 3">
    <name type="scientific">Marinobacter nauticus</name>
    <name type="common">Marinobacter hydrocarbonoclasticus</name>
    <name type="synonym">Marinobacter aquaeolei</name>
    <dbReference type="NCBI Taxonomy" id="2743"/>
    <lineage>
        <taxon>Bacteria</taxon>
        <taxon>Pseudomonadati</taxon>
        <taxon>Pseudomonadota</taxon>
        <taxon>Gammaproteobacteria</taxon>
        <taxon>Pseudomonadales</taxon>
        <taxon>Marinobacteraceae</taxon>
        <taxon>Marinobacter</taxon>
    </lineage>
</organism>
<sequence length="201" mass="22217">MLPGNSTPLERAAAEALAEIQRVDVPLRTLWNPRTCPAHLLPYLAWAFSIDRWDPNWSEVTKRNVISTSFYVHKKKGTISALRRIVEPFGFVLSIDEWWESEPKGEPGTFSMDIGLEAEGISEGSFEEIERLLNDAKPLSRHLVGLRLNLASQGQIMVGTTAYYGDELTIQPLPSAPIAVSGISYSTSGQHISDTVSVNHA</sequence>
<dbReference type="NCBIfam" id="TIGR01634">
    <property type="entry name" value="tail_P2_I"/>
    <property type="match status" value="1"/>
</dbReference>
<dbReference type="AlphaFoldDB" id="A0A368VAV2"/>
<protein>
    <submittedName>
        <fullName evidence="2">Phage tail P2-like protein</fullName>
    </submittedName>
</protein>
<dbReference type="Proteomes" id="UP000252795">
    <property type="component" value="Unassembled WGS sequence"/>
</dbReference>
<keyword evidence="4" id="KW-1185">Reference proteome</keyword>
<evidence type="ECO:0000313" key="4">
    <source>
        <dbReference type="Proteomes" id="UP000253065"/>
    </source>
</evidence>
<reference evidence="2 3" key="1">
    <citation type="submission" date="2018-07" db="EMBL/GenBank/DDBJ databases">
        <title>Freshwater and sediment microbial communities from various areas in North America, analyzing microbe dynamics in response to fracking.</title>
        <authorList>
            <person name="Lamendella R."/>
        </authorList>
    </citation>
    <scope>NUCLEOTIDE SEQUENCE [LARGE SCALE GENOMIC DNA]</scope>
    <source>
        <strain evidence="2 3">114E</strain>
        <strain evidence="1 4">114E_o</strain>
    </source>
</reference>
<gene>
    <name evidence="2" type="ORF">DET51_101180</name>
    <name evidence="1" type="ORF">DET64_101181</name>
</gene>
<dbReference type="InterPro" id="IPR006521">
    <property type="entry name" value="Tail_protein_I"/>
</dbReference>
<evidence type="ECO:0000313" key="2">
    <source>
        <dbReference type="EMBL" id="RCW37843.1"/>
    </source>
</evidence>
<dbReference type="EMBL" id="QNSA01000001">
    <property type="protein sequence ID" value="RBP76997.1"/>
    <property type="molecule type" value="Genomic_DNA"/>
</dbReference>
<name>A0A368VAV2_MARNT</name>
<comment type="caution">
    <text evidence="2">The sequence shown here is derived from an EMBL/GenBank/DDBJ whole genome shotgun (WGS) entry which is preliminary data.</text>
</comment>
<dbReference type="Proteomes" id="UP000253065">
    <property type="component" value="Unassembled WGS sequence"/>
</dbReference>
<evidence type="ECO:0000313" key="1">
    <source>
        <dbReference type="EMBL" id="RBP76997.1"/>
    </source>
</evidence>
<accession>A0A368VAV2</accession>
<evidence type="ECO:0000313" key="3">
    <source>
        <dbReference type="Proteomes" id="UP000252795"/>
    </source>
</evidence>
<proteinExistence type="predicted"/>
<dbReference type="EMBL" id="QPJB01000001">
    <property type="protein sequence ID" value="RCW37843.1"/>
    <property type="molecule type" value="Genomic_DNA"/>
</dbReference>
<dbReference type="Pfam" id="PF09684">
    <property type="entry name" value="Tail_P2_I"/>
    <property type="match status" value="1"/>
</dbReference>